<dbReference type="Proteomes" id="UP000187209">
    <property type="component" value="Unassembled WGS sequence"/>
</dbReference>
<evidence type="ECO:0000256" key="3">
    <source>
        <dbReference type="ARBA" id="ARBA00022737"/>
    </source>
</evidence>
<keyword evidence="4 6" id="KW-1133">Transmembrane helix</keyword>
<dbReference type="Gene3D" id="2.60.40.150">
    <property type="entry name" value="C2 domain"/>
    <property type="match status" value="5"/>
</dbReference>
<organism evidence="8 9">
    <name type="scientific">Stentor coeruleus</name>
    <dbReference type="NCBI Taxonomy" id="5963"/>
    <lineage>
        <taxon>Eukaryota</taxon>
        <taxon>Sar</taxon>
        <taxon>Alveolata</taxon>
        <taxon>Ciliophora</taxon>
        <taxon>Postciliodesmatophora</taxon>
        <taxon>Heterotrichea</taxon>
        <taxon>Heterotrichida</taxon>
        <taxon>Stentoridae</taxon>
        <taxon>Stentor</taxon>
    </lineage>
</organism>
<keyword evidence="3" id="KW-0677">Repeat</keyword>
<evidence type="ECO:0000313" key="9">
    <source>
        <dbReference type="Proteomes" id="UP000187209"/>
    </source>
</evidence>
<dbReference type="InterPro" id="IPR012968">
    <property type="entry name" value="FerIin_dom"/>
</dbReference>
<reference evidence="8 9" key="1">
    <citation type="submission" date="2016-11" db="EMBL/GenBank/DDBJ databases">
        <title>The macronuclear genome of Stentor coeruleus: a giant cell with tiny introns.</title>
        <authorList>
            <person name="Slabodnick M."/>
            <person name="Ruby J.G."/>
            <person name="Reiff S.B."/>
            <person name="Swart E.C."/>
            <person name="Gosai S."/>
            <person name="Prabakaran S."/>
            <person name="Witkowska E."/>
            <person name="Larue G.E."/>
            <person name="Fisher S."/>
            <person name="Freeman R.M."/>
            <person name="Gunawardena J."/>
            <person name="Chu W."/>
            <person name="Stover N.A."/>
            <person name="Gregory B.D."/>
            <person name="Nowacki M."/>
            <person name="Derisi J."/>
            <person name="Roy S.W."/>
            <person name="Marshall W.F."/>
            <person name="Sood P."/>
        </authorList>
    </citation>
    <scope>NUCLEOTIDE SEQUENCE [LARGE SCALE GENOMIC DNA]</scope>
    <source>
        <strain evidence="8">WM001</strain>
    </source>
</reference>
<evidence type="ECO:0000256" key="4">
    <source>
        <dbReference type="ARBA" id="ARBA00022989"/>
    </source>
</evidence>
<keyword evidence="5 6" id="KW-0472">Membrane</keyword>
<evidence type="ECO:0000313" key="8">
    <source>
        <dbReference type="EMBL" id="OMJ73851.1"/>
    </source>
</evidence>
<dbReference type="SMART" id="SM00239">
    <property type="entry name" value="C2"/>
    <property type="match status" value="5"/>
</dbReference>
<dbReference type="InterPro" id="IPR035892">
    <property type="entry name" value="C2_domain_sf"/>
</dbReference>
<feature type="domain" description="C2" evidence="7">
    <location>
        <begin position="1116"/>
        <end position="1237"/>
    </location>
</feature>
<gene>
    <name evidence="8" type="ORF">SteCoe_27366</name>
</gene>
<feature type="transmembrane region" description="Helical" evidence="6">
    <location>
        <begin position="1337"/>
        <end position="1362"/>
    </location>
</feature>
<feature type="domain" description="C2" evidence="7">
    <location>
        <begin position="3"/>
        <end position="131"/>
    </location>
</feature>
<proteinExistence type="predicted"/>
<dbReference type="SMART" id="SM01202">
    <property type="entry name" value="FerI"/>
    <property type="match status" value="1"/>
</dbReference>
<evidence type="ECO:0000256" key="6">
    <source>
        <dbReference type="SAM" id="Phobius"/>
    </source>
</evidence>
<evidence type="ECO:0000256" key="1">
    <source>
        <dbReference type="ARBA" id="ARBA00004167"/>
    </source>
</evidence>
<dbReference type="InterPro" id="IPR000008">
    <property type="entry name" value="C2_dom"/>
</dbReference>
<evidence type="ECO:0000256" key="2">
    <source>
        <dbReference type="ARBA" id="ARBA00022692"/>
    </source>
</evidence>
<dbReference type="GO" id="GO:0007009">
    <property type="term" value="P:plasma membrane organization"/>
    <property type="evidence" value="ECO:0007669"/>
    <property type="project" value="TreeGrafter"/>
</dbReference>
<dbReference type="PANTHER" id="PTHR12546">
    <property type="entry name" value="FER-1-LIKE"/>
    <property type="match status" value="1"/>
</dbReference>
<keyword evidence="9" id="KW-1185">Reference proteome</keyword>
<protein>
    <recommendedName>
        <fullName evidence="7">C2 domain-containing protein</fullName>
    </recommendedName>
</protein>
<dbReference type="InterPro" id="IPR037724">
    <property type="entry name" value="C2E_Ferlin"/>
</dbReference>
<comment type="caution">
    <text evidence="8">The sequence shown here is derived from an EMBL/GenBank/DDBJ whole genome shotgun (WGS) entry which is preliminary data.</text>
</comment>
<feature type="domain" description="C2" evidence="7">
    <location>
        <begin position="170"/>
        <end position="292"/>
    </location>
</feature>
<evidence type="ECO:0000256" key="5">
    <source>
        <dbReference type="ARBA" id="ARBA00023136"/>
    </source>
</evidence>
<dbReference type="InterPro" id="IPR037721">
    <property type="entry name" value="Ferlin"/>
</dbReference>
<feature type="domain" description="C2" evidence="7">
    <location>
        <begin position="969"/>
        <end position="1087"/>
    </location>
</feature>
<dbReference type="SUPFAM" id="SSF49562">
    <property type="entry name" value="C2 domain (Calcium/lipid-binding domain, CaLB)"/>
    <property type="match status" value="5"/>
</dbReference>
<feature type="domain" description="C2" evidence="7">
    <location>
        <begin position="495"/>
        <end position="615"/>
    </location>
</feature>
<keyword evidence="2 6" id="KW-0812">Transmembrane</keyword>
<dbReference type="EMBL" id="MPUH01000791">
    <property type="protein sequence ID" value="OMJ73851.1"/>
    <property type="molecule type" value="Genomic_DNA"/>
</dbReference>
<comment type="subcellular location">
    <subcellularLocation>
        <location evidence="1">Membrane</location>
        <topology evidence="1">Single-pass membrane protein</topology>
    </subcellularLocation>
</comment>
<dbReference type="GO" id="GO:0016020">
    <property type="term" value="C:membrane"/>
    <property type="evidence" value="ECO:0007669"/>
    <property type="project" value="UniProtKB-SubCell"/>
</dbReference>
<dbReference type="PROSITE" id="PS50004">
    <property type="entry name" value="C2"/>
    <property type="match status" value="5"/>
</dbReference>
<accession>A0A1R2BAL8</accession>
<dbReference type="CDD" id="cd04037">
    <property type="entry name" value="C2E_Ferlin"/>
    <property type="match status" value="1"/>
</dbReference>
<name>A0A1R2BAL8_9CILI</name>
<sequence length="1367" mass="154340">MEKKEALQPKVDEKPGEEKFKKGDYTVHIFIEESKGLLPPSGDKNFNPVISIKSFGKSKCTRKLKDVTSGATSIWCEHLYFSKLNCTINDLESEKILIEVKDSKTIKDSLIGSYELDFTYIYFQPKHSILHQWIILSNPYSEDVTIQRGLVKIGVNILHEDDKAEDLTAKTTEETMMIPPQVNVKSLQLVIQIIKATGLPKMDTGSGTCDAYCLVSFATAKNRTRTETADKGTMTSEWYQELWLPVCQPCISNKVSILIMDHDTIGDDDLIGSLSFNFDKIQDEANSSFIWANIFGAPENVENEAATMMNTNDKLASHWRGRILLRLFKRDSEKATLKVLSIRTPEIESIVQETFEVETDYQINAQVFEAVNLPRKSGNFFLLIRFANIRIQSKGVEAVEGCCKWYESIKRQVASIPDGSILPDVFVYLMYDNKPICFARIKQSEIKDPKPKEKWIKLTPDLSIGLVENQWEGGYVLLRIFVDTLSAPGYDKKFWETKLEGSLGKSTKKLICNLYQCKNLPAADPTGLADPYVKILCGASECKTDRNAKEGILNPIWYESFSMNISISSIDTAPPIIIQVWDYDAGSNDDIMGICTINMASVAVNPENCPRPEWQKLSLGSDETQEGEILISFMIVDSKVPGFFMPELTEVSIDIYALGFRNLKPALGWLPVNKPFLKIDVGAIQLPGEQSLITELSTQPNAQGPNPNIGAVLSFKTKIPIDPLYCPNITCTVYDFLMSGKSQPILGTFQLNLHRVYSKKITQQSFMKKAKDGFIKKIVEAQSDNFNPLAFIEPAGKIPDVIELQVEEGNLNEDQPLLSQNSKTDVVPEPNRNARSVVPEFMPLSLSELQSSRLSVIMPQFKPIGKNSKKSIEIKINESSFIPLGYNRTPNDGKKHYRYAIDTALERSSLFGETPFETYPIRKGQIRGVNTSFFSKKSTSQNEFSTLTEAGTFKGLVRINNLKDGTKEKNEDIEQIARLLLVKTECVVRVYIINGINLEQKDPNSPSDPYLVIKLGKIKISDRDNAIMDNSNPKFLKYFDLSTTFPGDSTLKIQVWDLDDLFSDEKIGTTKIDLEDRFFNESWNKMVEKPIEVRKLLIKSCKQPKGFLRLWVEIHPSNNVPLPWDLTPKPPEKFQLRLIIWRCEEVPNMDSEGVSDLYVIASLNNEEKKETDTHYRATGEASWNWRMKFDILVSEETKCILNLSLWDRDILSSNDAIGDTCLDLTSLTHQALETGEIVKKYGTSGKISERALRKESEKFFVNFKTKDENGIEKDVGKVMISVEILPEIKALACNNGEGRSEPNIEPNLPPPEGRMQLTMNPMKMVSQMVGPELKQKIIIYALIVCCAFLCITMFPMILANIISQIFI</sequence>
<dbReference type="Pfam" id="PF00168">
    <property type="entry name" value="C2"/>
    <property type="match status" value="5"/>
</dbReference>
<evidence type="ECO:0000259" key="7">
    <source>
        <dbReference type="PROSITE" id="PS50004"/>
    </source>
</evidence>
<dbReference type="OrthoDB" id="270970at2759"/>
<dbReference type="CDD" id="cd00030">
    <property type="entry name" value="C2"/>
    <property type="match status" value="2"/>
</dbReference>
<dbReference type="PANTHER" id="PTHR12546:SF33">
    <property type="entry name" value="SPERM VESICLE FUSION PROTEIN FER-1"/>
    <property type="match status" value="1"/>
</dbReference>